<feature type="compositionally biased region" description="Low complexity" evidence="1">
    <location>
        <begin position="350"/>
        <end position="362"/>
    </location>
</feature>
<protein>
    <submittedName>
        <fullName evidence="2">Uncharacterized protein</fullName>
    </submittedName>
</protein>
<feature type="compositionally biased region" description="Pro residues" evidence="1">
    <location>
        <begin position="1044"/>
        <end position="1054"/>
    </location>
</feature>
<feature type="compositionally biased region" description="Basic and acidic residues" evidence="1">
    <location>
        <begin position="767"/>
        <end position="788"/>
    </location>
</feature>
<gene>
    <name evidence="2" type="ORF">D9619_001509</name>
</gene>
<feature type="compositionally biased region" description="Low complexity" evidence="1">
    <location>
        <begin position="870"/>
        <end position="883"/>
    </location>
</feature>
<dbReference type="EMBL" id="JAACJJ010000028">
    <property type="protein sequence ID" value="KAF5321502.1"/>
    <property type="molecule type" value="Genomic_DNA"/>
</dbReference>
<feature type="region of interest" description="Disordered" evidence="1">
    <location>
        <begin position="489"/>
        <end position="680"/>
    </location>
</feature>
<feature type="compositionally biased region" description="Basic and acidic residues" evidence="1">
    <location>
        <begin position="971"/>
        <end position="980"/>
    </location>
</feature>
<evidence type="ECO:0000313" key="2">
    <source>
        <dbReference type="EMBL" id="KAF5321502.1"/>
    </source>
</evidence>
<name>A0A8H5BG21_9AGAR</name>
<feature type="compositionally biased region" description="Low complexity" evidence="1">
    <location>
        <begin position="944"/>
        <end position="966"/>
    </location>
</feature>
<evidence type="ECO:0000313" key="3">
    <source>
        <dbReference type="Proteomes" id="UP000567179"/>
    </source>
</evidence>
<feature type="compositionally biased region" description="Low complexity" evidence="1">
    <location>
        <begin position="215"/>
        <end position="234"/>
    </location>
</feature>
<organism evidence="2 3">
    <name type="scientific">Psilocybe cf. subviscida</name>
    <dbReference type="NCBI Taxonomy" id="2480587"/>
    <lineage>
        <taxon>Eukaryota</taxon>
        <taxon>Fungi</taxon>
        <taxon>Dikarya</taxon>
        <taxon>Basidiomycota</taxon>
        <taxon>Agaricomycotina</taxon>
        <taxon>Agaricomycetes</taxon>
        <taxon>Agaricomycetidae</taxon>
        <taxon>Agaricales</taxon>
        <taxon>Agaricineae</taxon>
        <taxon>Strophariaceae</taxon>
        <taxon>Psilocybe</taxon>
    </lineage>
</organism>
<keyword evidence="3" id="KW-1185">Reference proteome</keyword>
<feature type="compositionally biased region" description="Polar residues" evidence="1">
    <location>
        <begin position="810"/>
        <end position="832"/>
    </location>
</feature>
<sequence>MMFVNEVKARTQNSTIRLGAHGQRTRLSFLHPGAYSLYPAVMAQKKLLRVLYTVNGSPQYILARSYSQVQVTLIPPTGTNYHSAGSSSGVQELHCPYASVSLKTCLDTICRSSPELTHDTTRDFSLYVLDPLESSSAPAPVQINNSNKDKCETKNAAASAEPRGVAVGLGLMSWALATDENESAQVVGTLVKQPNGQDALEVIFALRETTAMKRPAWSLPSSQPSSSQASTSSQVFAPSSRQPEVKPLLAERIASERSDQITRETLASIQLRNKPKVKPPPKPAKPSTVPATESDKLLNADVNIGPTRKKGRRPKAATPVTSSTPNGGSGIAVPSGSWPQDAIVIDGSDSDSAPPQASSSASHQTVRSSTGLRDLTKSNGNSAAPITTAMVPPLVVASIPTTALPAQVKAEPQELSLLDILAYLSATSTSESNPQNAAILAALGTIDAKDPEAQPGSSQTSAAQEVPPNPALVNALKQLLTVCLQQPQPQATPLPQTPQVNQARPPQPPSSQHKTDGQQIPTAPTTHETITVDKENVNPKPKKSIEKDAKSIKPPPSSPPVASSSANVPTSRRSSQSERPLQSLTFGVRTNEASSSSKVLPSTAASSSSGSNENLSRKRTLSDFMDEKEHQKSKGKGKERERSDRRDKTAGGSRTKPNPVDSMRHYPMILASSQPRSEQPSNYYRTALESMTSVMTSPSRPRTDFSTQPSTSFALPLASSFRTQSTSKLLLSPSRRISASSPVRKESRRKYVVPEWAKTTTSTQPRLSEEAQRAIEEAEKTKKMERVAARKKLPSNMNRSKNKPTEESRSQTNSSGEENSQPVASTSTTGPVSASRGPIVSSDCPLFAAPDVAFPFMTTRSSSPPPRPAAIPRTPKTPVRPRTGATPGGEDDSLFTPIGRSGSLFGSARSYTQQTPSILTSPLGNRKKARISPSPARSLLTGLSFPSSSTWSKTSSSIQSSEGSRTVQGSEGRKSLERQLDAALEELDAPPSSLPIASSDIDIDEHHTQEQEQVENGNANTSTNTNDEADTETEGVPVRQHWPGLPPSSPPAPSSPMLLPESTDEDEEMEDIPIATSDSETDAEMTPVDSPAYFDEELANSLSAADLSVLFPDFAPPNGHHTDADGSPTHSDIDAAHMFQQFANVSSDADVFAAMAAGSQVSDQTQIDNELDAIFENGLEGIDFTEFWETFKPMINNSTQEAGGDATSELDNSSPAYESEPGSGVNHIKLADDIQGLLSGCLM</sequence>
<accession>A0A8H5BG21</accession>
<comment type="caution">
    <text evidence="2">The sequence shown here is derived from an EMBL/GenBank/DDBJ whole genome shotgun (WGS) entry which is preliminary data.</text>
</comment>
<feature type="compositionally biased region" description="Low complexity" evidence="1">
    <location>
        <begin position="560"/>
        <end position="571"/>
    </location>
</feature>
<proteinExistence type="predicted"/>
<feature type="region of interest" description="Disordered" evidence="1">
    <location>
        <begin position="1197"/>
        <end position="1224"/>
    </location>
</feature>
<feature type="compositionally biased region" description="Polar residues" evidence="1">
    <location>
        <begin position="363"/>
        <end position="385"/>
    </location>
</feature>
<dbReference type="AlphaFoldDB" id="A0A8H5BG21"/>
<feature type="compositionally biased region" description="Low complexity" evidence="1">
    <location>
        <begin position="593"/>
        <end position="611"/>
    </location>
</feature>
<reference evidence="2 3" key="1">
    <citation type="journal article" date="2020" name="ISME J.">
        <title>Uncovering the hidden diversity of litter-decomposition mechanisms in mushroom-forming fungi.</title>
        <authorList>
            <person name="Floudas D."/>
            <person name="Bentzer J."/>
            <person name="Ahren D."/>
            <person name="Johansson T."/>
            <person name="Persson P."/>
            <person name="Tunlid A."/>
        </authorList>
    </citation>
    <scope>NUCLEOTIDE SEQUENCE [LARGE SCALE GENOMIC DNA]</scope>
    <source>
        <strain evidence="2 3">CBS 101986</strain>
    </source>
</reference>
<feature type="region of interest" description="Disordered" evidence="1">
    <location>
        <begin position="215"/>
        <end position="385"/>
    </location>
</feature>
<feature type="compositionally biased region" description="Basic and acidic residues" evidence="1">
    <location>
        <begin position="625"/>
        <end position="649"/>
    </location>
</feature>
<feature type="region of interest" description="Disordered" evidence="1">
    <location>
        <begin position="733"/>
        <end position="844"/>
    </location>
</feature>
<feature type="compositionally biased region" description="Basic and acidic residues" evidence="1">
    <location>
        <begin position="530"/>
        <end position="551"/>
    </location>
</feature>
<feature type="compositionally biased region" description="Basic and acidic residues" evidence="1">
    <location>
        <begin position="253"/>
        <end position="262"/>
    </location>
</feature>
<feature type="compositionally biased region" description="Polar residues" evidence="1">
    <location>
        <begin position="572"/>
        <end position="585"/>
    </location>
</feature>
<feature type="region of interest" description="Disordered" evidence="1">
    <location>
        <begin position="856"/>
        <end position="1069"/>
    </location>
</feature>
<feature type="compositionally biased region" description="Polar residues" evidence="1">
    <location>
        <begin position="909"/>
        <end position="923"/>
    </location>
</feature>
<dbReference type="Proteomes" id="UP000567179">
    <property type="component" value="Unassembled WGS sequence"/>
</dbReference>
<dbReference type="OrthoDB" id="3199820at2759"/>
<evidence type="ECO:0000256" key="1">
    <source>
        <dbReference type="SAM" id="MobiDB-lite"/>
    </source>
</evidence>
<feature type="compositionally biased region" description="Polar residues" evidence="1">
    <location>
        <begin position="671"/>
        <end position="680"/>
    </location>
</feature>
<feature type="compositionally biased region" description="Polar residues" evidence="1">
    <location>
        <begin position="517"/>
        <end position="529"/>
    </location>
</feature>